<dbReference type="Gene3D" id="1.20.1250.20">
    <property type="entry name" value="MFS general substrate transporter like domains"/>
    <property type="match status" value="1"/>
</dbReference>
<keyword evidence="4 6" id="KW-0472">Membrane</keyword>
<protein>
    <recommendedName>
        <fullName evidence="9">Major facilitator superfamily (MFS) profile domain-containing protein</fullName>
    </recommendedName>
</protein>
<feature type="transmembrane region" description="Helical" evidence="6">
    <location>
        <begin position="459"/>
        <end position="484"/>
    </location>
</feature>
<dbReference type="SUPFAM" id="SSF103473">
    <property type="entry name" value="MFS general substrate transporter"/>
    <property type="match status" value="1"/>
</dbReference>
<feature type="transmembrane region" description="Helical" evidence="6">
    <location>
        <begin position="329"/>
        <end position="348"/>
    </location>
</feature>
<dbReference type="AlphaFoldDB" id="A0AAX6MC13"/>
<dbReference type="InterPro" id="IPR036259">
    <property type="entry name" value="MFS_trans_sf"/>
</dbReference>
<evidence type="ECO:0000256" key="6">
    <source>
        <dbReference type="SAM" id="Phobius"/>
    </source>
</evidence>
<gene>
    <name evidence="7" type="ORF">Daesc_008505</name>
</gene>
<evidence type="ECO:0000256" key="3">
    <source>
        <dbReference type="ARBA" id="ARBA00022989"/>
    </source>
</evidence>
<comment type="caution">
    <text evidence="7">The sequence shown here is derived from an EMBL/GenBank/DDBJ whole genome shotgun (WGS) entry which is preliminary data.</text>
</comment>
<feature type="transmembrane region" description="Helical" evidence="6">
    <location>
        <begin position="390"/>
        <end position="411"/>
    </location>
</feature>
<dbReference type="Proteomes" id="UP001369815">
    <property type="component" value="Unassembled WGS sequence"/>
</dbReference>
<evidence type="ECO:0000256" key="5">
    <source>
        <dbReference type="SAM" id="MobiDB-lite"/>
    </source>
</evidence>
<dbReference type="GO" id="GO:0022857">
    <property type="term" value="F:transmembrane transporter activity"/>
    <property type="evidence" value="ECO:0007669"/>
    <property type="project" value="InterPro"/>
</dbReference>
<evidence type="ECO:0008006" key="9">
    <source>
        <dbReference type="Google" id="ProtNLM"/>
    </source>
</evidence>
<dbReference type="Pfam" id="PF07690">
    <property type="entry name" value="MFS_1"/>
    <property type="match status" value="1"/>
</dbReference>
<feature type="transmembrane region" description="Helical" evidence="6">
    <location>
        <begin position="360"/>
        <end position="378"/>
    </location>
</feature>
<evidence type="ECO:0000256" key="4">
    <source>
        <dbReference type="ARBA" id="ARBA00023136"/>
    </source>
</evidence>
<feature type="transmembrane region" description="Helical" evidence="6">
    <location>
        <begin position="124"/>
        <end position="141"/>
    </location>
</feature>
<evidence type="ECO:0000313" key="8">
    <source>
        <dbReference type="Proteomes" id="UP001369815"/>
    </source>
</evidence>
<feature type="transmembrane region" description="Helical" evidence="6">
    <location>
        <begin position="57"/>
        <end position="77"/>
    </location>
</feature>
<feature type="transmembrane region" description="Helical" evidence="6">
    <location>
        <begin position="184"/>
        <end position="205"/>
    </location>
</feature>
<comment type="subcellular location">
    <subcellularLocation>
        <location evidence="1">Membrane</location>
        <topology evidence="1">Multi-pass membrane protein</topology>
    </subcellularLocation>
</comment>
<reference evidence="7 8" key="1">
    <citation type="journal article" date="2024" name="Front Chem Biol">
        <title>Unveiling the potential of Daldinia eschscholtzii MFLUCC 19-0629 through bioactivity and bioinformatics studies for enhanced sustainable agriculture production.</title>
        <authorList>
            <person name="Brooks S."/>
            <person name="Weaver J.A."/>
            <person name="Klomchit A."/>
            <person name="Alharthi S.A."/>
            <person name="Onlamun T."/>
            <person name="Nurani R."/>
            <person name="Vong T.K."/>
            <person name="Alberti F."/>
            <person name="Greco C."/>
        </authorList>
    </citation>
    <scope>NUCLEOTIDE SEQUENCE [LARGE SCALE GENOMIC DNA]</scope>
    <source>
        <strain evidence="7">MFLUCC 19-0629</strain>
    </source>
</reference>
<feature type="compositionally biased region" description="Polar residues" evidence="5">
    <location>
        <begin position="283"/>
        <end position="292"/>
    </location>
</feature>
<feature type="compositionally biased region" description="Basic and acidic residues" evidence="5">
    <location>
        <begin position="273"/>
        <end position="282"/>
    </location>
</feature>
<evidence type="ECO:0000256" key="1">
    <source>
        <dbReference type="ARBA" id="ARBA00004141"/>
    </source>
</evidence>
<dbReference type="PANTHER" id="PTHR23502:SF181">
    <property type="entry name" value="MAJOR FACILITATOR SUPERFAMILY (MFS) PROFILE DOMAIN-CONTAINING PROTEIN"/>
    <property type="match status" value="1"/>
</dbReference>
<dbReference type="EMBL" id="JBANMG010000008">
    <property type="protein sequence ID" value="KAK6950179.1"/>
    <property type="molecule type" value="Genomic_DNA"/>
</dbReference>
<keyword evidence="3 6" id="KW-1133">Transmembrane helix</keyword>
<evidence type="ECO:0000313" key="7">
    <source>
        <dbReference type="EMBL" id="KAK6950179.1"/>
    </source>
</evidence>
<feature type="region of interest" description="Disordered" evidence="5">
    <location>
        <begin position="243"/>
        <end position="295"/>
    </location>
</feature>
<dbReference type="InterPro" id="IPR011701">
    <property type="entry name" value="MFS"/>
</dbReference>
<dbReference type="Gene3D" id="1.20.1720.10">
    <property type="entry name" value="Multidrug resistance protein D"/>
    <property type="match status" value="1"/>
</dbReference>
<dbReference type="PANTHER" id="PTHR23502">
    <property type="entry name" value="MAJOR FACILITATOR SUPERFAMILY"/>
    <property type="match status" value="1"/>
</dbReference>
<feature type="compositionally biased region" description="Polar residues" evidence="5">
    <location>
        <begin position="243"/>
        <end position="263"/>
    </location>
</feature>
<evidence type="ECO:0000256" key="2">
    <source>
        <dbReference type="ARBA" id="ARBA00022692"/>
    </source>
</evidence>
<keyword evidence="2 6" id="KW-0812">Transmembrane</keyword>
<feature type="transmembrane region" description="Helical" evidence="6">
    <location>
        <begin position="432"/>
        <end position="453"/>
    </location>
</feature>
<dbReference type="GO" id="GO:0005886">
    <property type="term" value="C:plasma membrane"/>
    <property type="evidence" value="ECO:0007669"/>
    <property type="project" value="TreeGrafter"/>
</dbReference>
<proteinExistence type="predicted"/>
<feature type="transmembrane region" description="Helical" evidence="6">
    <location>
        <begin position="212"/>
        <end position="232"/>
    </location>
</feature>
<keyword evidence="8" id="KW-1185">Reference proteome</keyword>
<feature type="transmembrane region" description="Helical" evidence="6">
    <location>
        <begin position="97"/>
        <end position="117"/>
    </location>
</feature>
<organism evidence="7 8">
    <name type="scientific">Daldinia eschscholtzii</name>
    <dbReference type="NCBI Taxonomy" id="292717"/>
    <lineage>
        <taxon>Eukaryota</taxon>
        <taxon>Fungi</taxon>
        <taxon>Dikarya</taxon>
        <taxon>Ascomycota</taxon>
        <taxon>Pezizomycotina</taxon>
        <taxon>Sordariomycetes</taxon>
        <taxon>Xylariomycetidae</taxon>
        <taxon>Xylariales</taxon>
        <taxon>Hypoxylaceae</taxon>
        <taxon>Daldinia</taxon>
    </lineage>
</organism>
<sequence length="527" mass="57693">MHFRTLKELDTTEGTVLLFRENLEGERHRDDKDLILFPQPSTDPNDPLRWPRWRKNMAYASVCAFACTNNISGTVYSDVFVLISEHFNVSVDEASGLISWVILTLGVSNFFWVPSALYFGKRPVFILACAITFAAAIWAASTDNFASLQAACVVGGLGGGASEALGAAIINDIYFLHERGSKMAWNLIMLAFGSSIGPLIGGYLIESRGLKWGKWLSAIFLGVNLLMIIFFVPETRFNRTLNTSNSSDQTAQISEPTKTSETATDIEASSGIDKSDTAHLEKSTSNTPSSSLPADPSIPPKPYFALLNPWSGTTPGESFFDLMFRPIPLIVYPACLMATFICEFRVVIIQWTLLTRRKDSICLAPTVMVNVLSGSILIPPPYNFTVGNVGLINVPGMIGQASGFIIGGVLIDKYSTYRARRNKGIFLPEERLALLFIPSSLVFAGTVLFGFAAERQMHWAVIFVAYGLMSVGLTGVASIAMVYVCDSYFPVAAECLELINGFKNVVAFGFIRGTVPWVESQGYERVS</sequence>
<name>A0AAX6MC13_9PEZI</name>
<accession>A0AAX6MC13</accession>